<evidence type="ECO:0000259" key="1">
    <source>
        <dbReference type="PROSITE" id="PS50011"/>
    </source>
</evidence>
<dbReference type="GO" id="GO:0004674">
    <property type="term" value="F:protein serine/threonine kinase activity"/>
    <property type="evidence" value="ECO:0007669"/>
    <property type="project" value="TreeGrafter"/>
</dbReference>
<name>A0A2N0NWL1_9GLOM</name>
<evidence type="ECO:0000313" key="3">
    <source>
        <dbReference type="Proteomes" id="UP000232722"/>
    </source>
</evidence>
<evidence type="ECO:0000313" key="2">
    <source>
        <dbReference type="EMBL" id="PKB98968.1"/>
    </source>
</evidence>
<organism evidence="2 3">
    <name type="scientific">Rhizophagus irregularis</name>
    <dbReference type="NCBI Taxonomy" id="588596"/>
    <lineage>
        <taxon>Eukaryota</taxon>
        <taxon>Fungi</taxon>
        <taxon>Fungi incertae sedis</taxon>
        <taxon>Mucoromycota</taxon>
        <taxon>Glomeromycotina</taxon>
        <taxon>Glomeromycetes</taxon>
        <taxon>Glomerales</taxon>
        <taxon>Glomeraceae</taxon>
        <taxon>Rhizophagus</taxon>
    </lineage>
</organism>
<dbReference type="SUPFAM" id="SSF56112">
    <property type="entry name" value="Protein kinase-like (PK-like)"/>
    <property type="match status" value="1"/>
</dbReference>
<dbReference type="PANTHER" id="PTHR44329:SF289">
    <property type="entry name" value="SERINE_THREONINE-PROTEIN KINASE VIK"/>
    <property type="match status" value="1"/>
</dbReference>
<dbReference type="AlphaFoldDB" id="A0A2N0NWL1"/>
<accession>A0A2N0NWL1</accession>
<proteinExistence type="predicted"/>
<keyword evidence="2" id="KW-0808">Transferase</keyword>
<dbReference type="GO" id="GO:0005524">
    <property type="term" value="F:ATP binding"/>
    <property type="evidence" value="ECO:0007669"/>
    <property type="project" value="InterPro"/>
</dbReference>
<dbReference type="InterPro" id="IPR001245">
    <property type="entry name" value="Ser-Thr/Tyr_kinase_cat_dom"/>
</dbReference>
<dbReference type="PROSITE" id="PS50011">
    <property type="entry name" value="PROTEIN_KINASE_DOM"/>
    <property type="match status" value="1"/>
</dbReference>
<dbReference type="EMBL" id="LLXJ01002395">
    <property type="protein sequence ID" value="PKB98968.1"/>
    <property type="molecule type" value="Genomic_DNA"/>
</dbReference>
<dbReference type="VEuPathDB" id="FungiDB:FUN_014615"/>
<protein>
    <submittedName>
        <fullName evidence="2">Kinase-like protein</fullName>
    </submittedName>
</protein>
<dbReference type="VEuPathDB" id="FungiDB:RhiirFUN_018506"/>
<dbReference type="PANTHER" id="PTHR44329">
    <property type="entry name" value="SERINE/THREONINE-PROTEIN KINASE TNNI3K-RELATED"/>
    <property type="match status" value="1"/>
</dbReference>
<dbReference type="InterPro" id="IPR000719">
    <property type="entry name" value="Prot_kinase_dom"/>
</dbReference>
<dbReference type="VEuPathDB" id="FungiDB:RhiirA1_461595"/>
<dbReference type="Pfam" id="PF07714">
    <property type="entry name" value="PK_Tyr_Ser-Thr"/>
    <property type="match status" value="1"/>
</dbReference>
<dbReference type="Proteomes" id="UP000232722">
    <property type="component" value="Unassembled WGS sequence"/>
</dbReference>
<gene>
    <name evidence="2" type="ORF">RhiirA5_430499</name>
</gene>
<reference evidence="2 3" key="2">
    <citation type="submission" date="2017-09" db="EMBL/GenBank/DDBJ databases">
        <title>Extensive intraspecific genome diversity in a model arbuscular mycorrhizal fungus.</title>
        <authorList>
            <person name="Chen E.C."/>
            <person name="Morin E."/>
            <person name="Beaudet D."/>
            <person name="Noel J."/>
            <person name="Ndikumana S."/>
            <person name="Charron P."/>
            <person name="St-Onge C."/>
            <person name="Giorgi J."/>
            <person name="Grigoriev I.V."/>
            <person name="Roux C."/>
            <person name="Martin F.M."/>
            <person name="Corradi N."/>
        </authorList>
    </citation>
    <scope>NUCLEOTIDE SEQUENCE [LARGE SCALE GENOMIC DNA]</scope>
    <source>
        <strain evidence="2 3">A5</strain>
    </source>
</reference>
<dbReference type="InterPro" id="IPR011009">
    <property type="entry name" value="Kinase-like_dom_sf"/>
</dbReference>
<comment type="caution">
    <text evidence="2">The sequence shown here is derived from an EMBL/GenBank/DDBJ whole genome shotgun (WGS) entry which is preliminary data.</text>
</comment>
<dbReference type="InterPro" id="IPR051681">
    <property type="entry name" value="Ser/Thr_Kinases-Pseudokinases"/>
</dbReference>
<reference evidence="2 3" key="1">
    <citation type="submission" date="2016-04" db="EMBL/GenBank/DDBJ databases">
        <title>Genome analyses suggest a sexual origin of heterokaryosis in a supposedly ancient asexual fungus.</title>
        <authorList>
            <person name="Ropars J."/>
            <person name="Sedzielewska K."/>
            <person name="Noel J."/>
            <person name="Charron P."/>
            <person name="Farinelli L."/>
            <person name="Marton T."/>
            <person name="Kruger M."/>
            <person name="Pelin A."/>
            <person name="Brachmann A."/>
            <person name="Corradi N."/>
        </authorList>
    </citation>
    <scope>NUCLEOTIDE SEQUENCE [LARGE SCALE GENOMIC DNA]</scope>
    <source>
        <strain evidence="2 3">A5</strain>
    </source>
</reference>
<sequence>MNIDNNSFDLMQPSPVPILFIPFKNNEYECNNCGNLYSKTLKFEQKYCKNCLLKYKYTTGSNTYLDVHIIMTNNAQCIEHKATRNNFCTINIQEWCKYCSEISYFRQVFSDYLSFNNTKFFNYEVCDNLCSLHLSKRRPQYYQLSSGWVESILSNKSVLILYLPWWDNHDRCLVCPRELNYVQQESKSHCQKWCSHCFIIYIGCRYCLTTNIIFGITNQSQCKKCKRVSFFNIDIRNSIIWIPYSQIRNLKKIAEGGFSVIYKATWSVSSYPYVIDVAVKKLINSQDISKNVLNELKSLYQCNDGNIWIIDCYGITQDPVTKEYMLIMNYAEGGNLHNYLRKEFENIKWRKKLNILRDILSGLQTIHSKNYIHRDFHSGNLLLSHKYRNISSNWQIADLGLSRPTNNASSNDEVYGVIPYIAPEIFKGAAFSKESDIYSLGMIMWELTTSAPQNSATSVPVERVFSGGTDLIAAKKCSFKADTIRACMCLKSWQT</sequence>
<feature type="domain" description="Protein kinase" evidence="1">
    <location>
        <begin position="247"/>
        <end position="495"/>
    </location>
</feature>
<dbReference type="Gene3D" id="1.10.510.10">
    <property type="entry name" value="Transferase(Phosphotransferase) domain 1"/>
    <property type="match status" value="1"/>
</dbReference>
<keyword evidence="2" id="KW-0418">Kinase</keyword>